<gene>
    <name evidence="3" type="ORF">BFL28_11560</name>
</gene>
<dbReference type="InterPro" id="IPR007939">
    <property type="entry name" value="Cu-R_B_prcur"/>
</dbReference>
<evidence type="ECO:0000313" key="4">
    <source>
        <dbReference type="Proteomes" id="UP000094487"/>
    </source>
</evidence>
<dbReference type="GO" id="GO:0005507">
    <property type="term" value="F:copper ion binding"/>
    <property type="evidence" value="ECO:0007669"/>
    <property type="project" value="InterPro"/>
</dbReference>
<dbReference type="GO" id="GO:0006878">
    <property type="term" value="P:intracellular copper ion homeostasis"/>
    <property type="evidence" value="ECO:0007669"/>
    <property type="project" value="InterPro"/>
</dbReference>
<protein>
    <submittedName>
        <fullName evidence="3">Copper resistance protein CopB</fullName>
    </submittedName>
</protein>
<dbReference type="STRING" id="1888892.BFL28_11560"/>
<dbReference type="Pfam" id="PF05275">
    <property type="entry name" value="CopB"/>
    <property type="match status" value="1"/>
</dbReference>
<feature type="chain" id="PRO_5009132362" evidence="2">
    <location>
        <begin position="23"/>
        <end position="432"/>
    </location>
</feature>
<feature type="signal peptide" evidence="2">
    <location>
        <begin position="1"/>
        <end position="22"/>
    </location>
</feature>
<dbReference type="Proteomes" id="UP000094487">
    <property type="component" value="Unassembled WGS sequence"/>
</dbReference>
<dbReference type="AlphaFoldDB" id="A0A1E3M1F8"/>
<sequence length="432" mass="45025">MQPKFLLIAGGAALGLATPAAAQMDHSNMPGMKMPPPKAPAVKKPAAKKPSATKPAVHKESAKPAARSTPRAKAGSGAKPAASRSAKPPVGGPAVADPHAGHDMSAMPGMNMPEAKPDASSGHDMSAMPGASGGANPAEPGAMQGMDHGSMPGMGQSSGAMQGMPGHGMGSMPSATGAAMIGTNLQAGTAPPPPIPTDRAADQVYSAAAMAHSQQHLRSMHGGQNFSQVIFNLAEVQIRDGRDGYRWDGSAWYGGDINRLVLKTEGEGNIGGSLEAAEVQALYSRAIGPYTDIQLGVRYDFKPNPSRVYASVGFETLAPGFFDVEGALFLSNKGDLLGRLEGYYDQRITQRLVLQPRAELNFAAQDVPEIGIGSGLSTAELGLRLRYEIRREFAPYVGISYDRSFGDTARFARAEGQGAASTSLVLGIRTWF</sequence>
<evidence type="ECO:0000313" key="3">
    <source>
        <dbReference type="EMBL" id="ODP39185.1"/>
    </source>
</evidence>
<feature type="compositionally biased region" description="Low complexity" evidence="1">
    <location>
        <begin position="149"/>
        <end position="174"/>
    </location>
</feature>
<feature type="compositionally biased region" description="Low complexity" evidence="1">
    <location>
        <begin position="40"/>
        <end position="55"/>
    </location>
</feature>
<comment type="caution">
    <text evidence="3">The sequence shown here is derived from an EMBL/GenBank/DDBJ whole genome shotgun (WGS) entry which is preliminary data.</text>
</comment>
<organism evidence="3 4">
    <name type="scientific">Sphingomonas turrisvirgatae</name>
    <dbReference type="NCBI Taxonomy" id="1888892"/>
    <lineage>
        <taxon>Bacteria</taxon>
        <taxon>Pseudomonadati</taxon>
        <taxon>Pseudomonadota</taxon>
        <taxon>Alphaproteobacteria</taxon>
        <taxon>Sphingomonadales</taxon>
        <taxon>Sphingomonadaceae</taxon>
        <taxon>Sphingomonas</taxon>
    </lineage>
</organism>
<keyword evidence="4" id="KW-1185">Reference proteome</keyword>
<accession>A0A1E3M1F8</accession>
<name>A0A1E3M1F8_9SPHN</name>
<dbReference type="EMBL" id="MDDS01000007">
    <property type="protein sequence ID" value="ODP39185.1"/>
    <property type="molecule type" value="Genomic_DNA"/>
</dbReference>
<dbReference type="RefSeq" id="WP_066486608.1">
    <property type="nucleotide sequence ID" value="NZ_MDDS01000007.1"/>
</dbReference>
<dbReference type="GO" id="GO:0009279">
    <property type="term" value="C:cell outer membrane"/>
    <property type="evidence" value="ECO:0007669"/>
    <property type="project" value="InterPro"/>
</dbReference>
<keyword evidence="2" id="KW-0732">Signal</keyword>
<feature type="compositionally biased region" description="Low complexity" evidence="1">
    <location>
        <begin position="71"/>
        <end position="89"/>
    </location>
</feature>
<feature type="region of interest" description="Disordered" evidence="1">
    <location>
        <begin position="24"/>
        <end position="177"/>
    </location>
</feature>
<proteinExistence type="predicted"/>
<dbReference type="OrthoDB" id="9778934at2"/>
<evidence type="ECO:0000256" key="2">
    <source>
        <dbReference type="SAM" id="SignalP"/>
    </source>
</evidence>
<reference evidence="3 4" key="1">
    <citation type="submission" date="2016-08" db="EMBL/GenBank/DDBJ databases">
        <title>Draft genome of the agarase producing Sphingomonas sp. MCT13.</title>
        <authorList>
            <person name="D'Andrea M.M."/>
            <person name="Rossolini G.M."/>
            <person name="Thaller M.C."/>
        </authorList>
    </citation>
    <scope>NUCLEOTIDE SEQUENCE [LARGE SCALE GENOMIC DNA]</scope>
    <source>
        <strain evidence="3 4">MCT13</strain>
    </source>
</reference>
<evidence type="ECO:0000256" key="1">
    <source>
        <dbReference type="SAM" id="MobiDB-lite"/>
    </source>
</evidence>